<evidence type="ECO:0000313" key="2">
    <source>
        <dbReference type="Proteomes" id="UP000054988"/>
    </source>
</evidence>
<protein>
    <submittedName>
        <fullName evidence="1">Uncharacterized protein</fullName>
    </submittedName>
</protein>
<proteinExistence type="predicted"/>
<comment type="caution">
    <text evidence="1">The sequence shown here is derived from an EMBL/GenBank/DDBJ whole genome shotgun (WGS) entry which is preliminary data.</text>
</comment>
<gene>
    <name evidence="1" type="ORF">WG66_6953</name>
</gene>
<dbReference type="AlphaFoldDB" id="A0A0W0FVU6"/>
<evidence type="ECO:0000313" key="1">
    <source>
        <dbReference type="EMBL" id="KTB40467.1"/>
    </source>
</evidence>
<organism evidence="1 2">
    <name type="scientific">Moniliophthora roreri</name>
    <name type="common">Frosty pod rot fungus</name>
    <name type="synonym">Monilia roreri</name>
    <dbReference type="NCBI Taxonomy" id="221103"/>
    <lineage>
        <taxon>Eukaryota</taxon>
        <taxon>Fungi</taxon>
        <taxon>Dikarya</taxon>
        <taxon>Basidiomycota</taxon>
        <taxon>Agaricomycotina</taxon>
        <taxon>Agaricomycetes</taxon>
        <taxon>Agaricomycetidae</taxon>
        <taxon>Agaricales</taxon>
        <taxon>Marasmiineae</taxon>
        <taxon>Marasmiaceae</taxon>
        <taxon>Moniliophthora</taxon>
    </lineage>
</organism>
<accession>A0A0W0FVU6</accession>
<sequence>MDLNVTSLHLPNDFEYLETCSLMLQHINMSSK</sequence>
<dbReference type="EMBL" id="LATX01001579">
    <property type="protein sequence ID" value="KTB40467.1"/>
    <property type="molecule type" value="Genomic_DNA"/>
</dbReference>
<dbReference type="Proteomes" id="UP000054988">
    <property type="component" value="Unassembled WGS sequence"/>
</dbReference>
<name>A0A0W0FVU6_MONRR</name>
<reference evidence="1 2" key="1">
    <citation type="submission" date="2015-12" db="EMBL/GenBank/DDBJ databases">
        <title>Draft genome sequence of Moniliophthora roreri, the causal agent of frosty pod rot of cacao.</title>
        <authorList>
            <person name="Aime M.C."/>
            <person name="Diaz-Valderrama J.R."/>
            <person name="Kijpornyongpan T."/>
            <person name="Phillips-Mora W."/>
        </authorList>
    </citation>
    <scope>NUCLEOTIDE SEQUENCE [LARGE SCALE GENOMIC DNA]</scope>
    <source>
        <strain evidence="1 2">MCA 2952</strain>
    </source>
</reference>